<evidence type="ECO:0000313" key="1">
    <source>
        <dbReference type="EMBL" id="QVL32331.1"/>
    </source>
</evidence>
<reference evidence="1" key="1">
    <citation type="submission" date="2021-05" db="EMBL/GenBank/DDBJ databases">
        <title>Complete genome sequence of the cellulolytic planctomycete Telmatocola sphagniphila SP2T and characterization of the first cellulase from planctomycetes.</title>
        <authorList>
            <person name="Rakitin A.L."/>
            <person name="Beletsky A.V."/>
            <person name="Naumoff D.G."/>
            <person name="Kulichevskaya I.S."/>
            <person name="Mardanov A.V."/>
            <person name="Ravin N.V."/>
            <person name="Dedysh S.N."/>
        </authorList>
    </citation>
    <scope>NUCLEOTIDE SEQUENCE</scope>
    <source>
        <strain evidence="1">SP2T</strain>
    </source>
</reference>
<proteinExistence type="predicted"/>
<accession>A0A8E6B708</accession>
<keyword evidence="2" id="KW-1185">Reference proteome</keyword>
<organism evidence="1 2">
    <name type="scientific">Telmatocola sphagniphila</name>
    <dbReference type="NCBI Taxonomy" id="1123043"/>
    <lineage>
        <taxon>Bacteria</taxon>
        <taxon>Pseudomonadati</taxon>
        <taxon>Planctomycetota</taxon>
        <taxon>Planctomycetia</taxon>
        <taxon>Gemmatales</taxon>
        <taxon>Gemmataceae</taxon>
    </lineage>
</organism>
<protein>
    <submittedName>
        <fullName evidence="1">Uncharacterized protein</fullName>
    </submittedName>
</protein>
<sequence>MNFENLAHKKPELASVFRELQAWVDRHPRTNFLEGVRLTKEMPDLAISDLYAALLLSVESGLTHRVFKFRDPHGQLLDDDFETLDKIPETFPDRLHQHYYRREDCDLISGYKLEG</sequence>
<dbReference type="AlphaFoldDB" id="A0A8E6B708"/>
<name>A0A8E6B708_9BACT</name>
<dbReference type="RefSeq" id="WP_213497186.1">
    <property type="nucleotide sequence ID" value="NZ_CP074694.1"/>
</dbReference>
<dbReference type="EMBL" id="CP074694">
    <property type="protein sequence ID" value="QVL32331.1"/>
    <property type="molecule type" value="Genomic_DNA"/>
</dbReference>
<evidence type="ECO:0000313" key="2">
    <source>
        <dbReference type="Proteomes" id="UP000676194"/>
    </source>
</evidence>
<dbReference type="KEGG" id="tsph:KIH39_26450"/>
<gene>
    <name evidence="1" type="ORF">KIH39_26450</name>
</gene>
<dbReference type="Proteomes" id="UP000676194">
    <property type="component" value="Chromosome"/>
</dbReference>